<dbReference type="Gene3D" id="3.40.190.80">
    <property type="match status" value="1"/>
</dbReference>
<dbReference type="PIRSF" id="PIRSF000904">
    <property type="entry name" value="FBPtase_SBPase"/>
    <property type="match status" value="1"/>
</dbReference>
<evidence type="ECO:0000313" key="13">
    <source>
        <dbReference type="EMBL" id="KHJ55796.1"/>
    </source>
</evidence>
<evidence type="ECO:0000259" key="12">
    <source>
        <dbReference type="Pfam" id="PF18913"/>
    </source>
</evidence>
<organism evidence="13 14">
    <name type="scientific">Aureimonas altamirensis</name>
    <dbReference type="NCBI Taxonomy" id="370622"/>
    <lineage>
        <taxon>Bacteria</taxon>
        <taxon>Pseudomonadati</taxon>
        <taxon>Pseudomonadota</taxon>
        <taxon>Alphaproteobacteria</taxon>
        <taxon>Hyphomicrobiales</taxon>
        <taxon>Aurantimonadaceae</taxon>
        <taxon>Aureimonas</taxon>
    </lineage>
</organism>
<dbReference type="PRINTS" id="PR00115">
    <property type="entry name" value="F16BPHPHTASE"/>
</dbReference>
<dbReference type="NCBIfam" id="NF006780">
    <property type="entry name" value="PRK09293.1-4"/>
    <property type="match status" value="1"/>
</dbReference>
<comment type="cofactor">
    <cofactor evidence="9">
        <name>Mg(2+)</name>
        <dbReference type="ChEBI" id="CHEBI:18420"/>
    </cofactor>
    <text evidence="9">Binds 2 magnesium ions per subunit.</text>
</comment>
<dbReference type="HAMAP" id="MF_01855">
    <property type="entry name" value="FBPase_class1"/>
    <property type="match status" value="1"/>
</dbReference>
<dbReference type="InterPro" id="IPR020548">
    <property type="entry name" value="Fructose_bisphosphatase_AS"/>
</dbReference>
<dbReference type="SUPFAM" id="SSF56655">
    <property type="entry name" value="Carbohydrate phosphatase"/>
    <property type="match status" value="1"/>
</dbReference>
<evidence type="ECO:0000256" key="5">
    <source>
        <dbReference type="ARBA" id="ARBA00022723"/>
    </source>
</evidence>
<comment type="catalytic activity">
    <reaction evidence="1 9">
        <text>beta-D-fructose 1,6-bisphosphate + H2O = beta-D-fructose 6-phosphate + phosphate</text>
        <dbReference type="Rhea" id="RHEA:11064"/>
        <dbReference type="ChEBI" id="CHEBI:15377"/>
        <dbReference type="ChEBI" id="CHEBI:32966"/>
        <dbReference type="ChEBI" id="CHEBI:43474"/>
        <dbReference type="ChEBI" id="CHEBI:57634"/>
        <dbReference type="EC" id="3.1.3.11"/>
    </reaction>
</comment>
<dbReference type="EC" id="3.1.3.11" evidence="9"/>
<keyword evidence="5 9" id="KW-0479">Metal-binding</keyword>
<accession>A0A0B1Q8U3</accession>
<dbReference type="GO" id="GO:0005986">
    <property type="term" value="P:sucrose biosynthetic process"/>
    <property type="evidence" value="ECO:0007669"/>
    <property type="project" value="TreeGrafter"/>
</dbReference>
<evidence type="ECO:0000256" key="4">
    <source>
        <dbReference type="ARBA" id="ARBA00022490"/>
    </source>
</evidence>
<feature type="binding site" evidence="9">
    <location>
        <position position="107"/>
    </location>
    <ligand>
        <name>Mg(2+)</name>
        <dbReference type="ChEBI" id="CHEBI:18420"/>
        <label>2</label>
    </ligand>
</feature>
<comment type="caution">
    <text evidence="13">The sequence shown here is derived from an EMBL/GenBank/DDBJ whole genome shotgun (WGS) entry which is preliminary data.</text>
</comment>
<keyword evidence="7 9" id="KW-0460">Magnesium</keyword>
<dbReference type="GO" id="GO:0030388">
    <property type="term" value="P:fructose 1,6-bisphosphate metabolic process"/>
    <property type="evidence" value="ECO:0007669"/>
    <property type="project" value="TreeGrafter"/>
</dbReference>
<dbReference type="InterPro" id="IPR000146">
    <property type="entry name" value="FBPase_class-1"/>
</dbReference>
<feature type="binding site" evidence="9">
    <location>
        <position position="107"/>
    </location>
    <ligand>
        <name>Mg(2+)</name>
        <dbReference type="ChEBI" id="CHEBI:18420"/>
        <label>1</label>
    </ligand>
</feature>
<evidence type="ECO:0000259" key="11">
    <source>
        <dbReference type="Pfam" id="PF00316"/>
    </source>
</evidence>
<dbReference type="STRING" id="370622.LA66_03970"/>
<dbReference type="GO" id="GO:0005829">
    <property type="term" value="C:cytosol"/>
    <property type="evidence" value="ECO:0007669"/>
    <property type="project" value="TreeGrafter"/>
</dbReference>
<dbReference type="InterPro" id="IPR028343">
    <property type="entry name" value="FBPtase"/>
</dbReference>
<feature type="binding site" evidence="9">
    <location>
        <position position="268"/>
    </location>
    <ligand>
        <name>Mg(2+)</name>
        <dbReference type="ChEBI" id="CHEBI:18420"/>
        <label>2</label>
    </ligand>
</feature>
<feature type="binding site" evidence="9">
    <location>
        <begin position="110"/>
        <end position="113"/>
    </location>
    <ligand>
        <name>substrate</name>
    </ligand>
</feature>
<dbReference type="Gene3D" id="3.30.540.10">
    <property type="entry name" value="Fructose-1,6-Bisphosphatase, subunit A, domain 1"/>
    <property type="match status" value="1"/>
</dbReference>
<comment type="subunit">
    <text evidence="9">Homotetramer.</text>
</comment>
<comment type="pathway">
    <text evidence="2">Carbohydrate biosynthesis; Calvin cycle.</text>
</comment>
<proteinExistence type="inferred from homology"/>
<evidence type="ECO:0000256" key="2">
    <source>
        <dbReference type="ARBA" id="ARBA00005215"/>
    </source>
</evidence>
<name>A0A0B1Q8U3_9HYPH</name>
<dbReference type="FunFam" id="3.40.190.80:FF:000011">
    <property type="entry name" value="Fructose-1,6-bisphosphatase class 1"/>
    <property type="match status" value="1"/>
</dbReference>
<keyword evidence="4 9" id="KW-0963">Cytoplasm</keyword>
<feature type="domain" description="Fructose-1-6-bisphosphatase class 1 C-terminal" evidence="12">
    <location>
        <begin position="186"/>
        <end position="319"/>
    </location>
</feature>
<dbReference type="GO" id="GO:0006094">
    <property type="term" value="P:gluconeogenesis"/>
    <property type="evidence" value="ECO:0007669"/>
    <property type="project" value="UniProtKB-UniRule"/>
</dbReference>
<evidence type="ECO:0000256" key="10">
    <source>
        <dbReference type="RuleBase" id="RU000508"/>
    </source>
</evidence>
<evidence type="ECO:0000313" key="14">
    <source>
        <dbReference type="Proteomes" id="UP000030826"/>
    </source>
</evidence>
<dbReference type="InterPro" id="IPR033391">
    <property type="entry name" value="FBPase_N"/>
</dbReference>
<dbReference type="PROSITE" id="PS00124">
    <property type="entry name" value="FBPASE"/>
    <property type="match status" value="1"/>
</dbReference>
<feature type="domain" description="Fructose-1-6-bisphosphatase class I N-terminal" evidence="11">
    <location>
        <begin position="53"/>
        <end position="178"/>
    </location>
</feature>
<feature type="binding site" evidence="9">
    <location>
        <position position="196"/>
    </location>
    <ligand>
        <name>substrate</name>
    </ligand>
</feature>
<dbReference type="GO" id="GO:0000287">
    <property type="term" value="F:magnesium ion binding"/>
    <property type="evidence" value="ECO:0007669"/>
    <property type="project" value="UniProtKB-UniRule"/>
</dbReference>
<dbReference type="PANTHER" id="PTHR11556">
    <property type="entry name" value="FRUCTOSE-1,6-BISPHOSPHATASE-RELATED"/>
    <property type="match status" value="1"/>
</dbReference>
<sequence>MRSSLEAHLRAFAGEDPLRNDIAEAVRQLAVAAIKLRGVIMEKPAGAPAPTPAATNAAGDLQTWLDIEADRIFTAAAWQANIAVMASEERPEPLPMHAGGTLALAIDPLDGSSNIETNASIGSIFSLLPADGEAPFSQPGRNQLAAGTIVYGPRCQMILTLGRGTLTFTYAPSFGGFVEEARSAPIPEKTSEFAINASNYRHWDEEVRLYVDDCLAGAEGPRGREFNMRWTASLVAELSRILARGGVFLYPADARRPYRDGRLRQLYEANPVAFIVEQAGGAATDGIRHILDTAPATLHQRTPFVFGSAHEVQRIARYLTDPSAIGERSPLFGRRSLFRA</sequence>
<protein>
    <recommendedName>
        <fullName evidence="9">Fructose-1,6-bisphosphatase class 1</fullName>
        <shortName evidence="9">FBPase class 1</shortName>
        <ecNumber evidence="9">3.1.3.11</ecNumber>
    </recommendedName>
    <alternativeName>
        <fullName evidence="9">D-fructose-1,6-bisphosphate 1-phosphohydrolase class 1</fullName>
    </alternativeName>
</protein>
<evidence type="ECO:0000256" key="6">
    <source>
        <dbReference type="ARBA" id="ARBA00022801"/>
    </source>
</evidence>
<dbReference type="GO" id="GO:0006000">
    <property type="term" value="P:fructose metabolic process"/>
    <property type="evidence" value="ECO:0007669"/>
    <property type="project" value="TreeGrafter"/>
</dbReference>
<gene>
    <name evidence="9" type="primary">fbp</name>
    <name evidence="13" type="ORF">LA66_03970</name>
</gene>
<comment type="similarity">
    <text evidence="3 9 10">Belongs to the FBPase class 1 family.</text>
</comment>
<evidence type="ECO:0000256" key="7">
    <source>
        <dbReference type="ARBA" id="ARBA00022842"/>
    </source>
</evidence>
<dbReference type="PANTHER" id="PTHR11556:SF35">
    <property type="entry name" value="SEDOHEPTULOSE-1,7-BISPHOSPHATASE, CHLOROPLASTIC"/>
    <property type="match status" value="1"/>
</dbReference>
<dbReference type="GO" id="GO:0006002">
    <property type="term" value="P:fructose 6-phosphate metabolic process"/>
    <property type="evidence" value="ECO:0007669"/>
    <property type="project" value="TreeGrafter"/>
</dbReference>
<keyword evidence="8 9" id="KW-0119">Carbohydrate metabolism</keyword>
<comment type="subcellular location">
    <subcellularLocation>
        <location evidence="9">Cytoplasm</location>
    </subcellularLocation>
</comment>
<dbReference type="AlphaFoldDB" id="A0A0B1Q8U3"/>
<dbReference type="Pfam" id="PF18913">
    <property type="entry name" value="FBPase_C"/>
    <property type="match status" value="1"/>
</dbReference>
<evidence type="ECO:0000256" key="3">
    <source>
        <dbReference type="ARBA" id="ARBA00010941"/>
    </source>
</evidence>
<dbReference type="Proteomes" id="UP000030826">
    <property type="component" value="Unassembled WGS sequence"/>
</dbReference>
<dbReference type="CDD" id="cd00354">
    <property type="entry name" value="FBPase"/>
    <property type="match status" value="1"/>
</dbReference>
<evidence type="ECO:0000256" key="8">
    <source>
        <dbReference type="ARBA" id="ARBA00023277"/>
    </source>
</evidence>
<dbReference type="GO" id="GO:0042132">
    <property type="term" value="F:fructose 1,6-bisphosphate 1-phosphatase activity"/>
    <property type="evidence" value="ECO:0007669"/>
    <property type="project" value="UniProtKB-UniRule"/>
</dbReference>
<comment type="caution">
    <text evidence="9">Lacks conserved residue(s) required for the propagation of feature annotation.</text>
</comment>
<reference evidence="13 14" key="1">
    <citation type="submission" date="2014-09" db="EMBL/GenBank/DDBJ databases">
        <title>Isolation and characterization of Aurantimonas altamirensis ON-56566 from clinical sample following a dog bite.</title>
        <authorList>
            <person name="Eshaghi A."/>
            <person name="Li A."/>
            <person name="Shahinas D."/>
            <person name="Bahn P."/>
            <person name="Kus J.V."/>
            <person name="Patel S.N."/>
        </authorList>
    </citation>
    <scope>NUCLEOTIDE SEQUENCE [LARGE SCALE GENOMIC DNA]</scope>
    <source>
        <strain evidence="13 14">ON-56566</strain>
    </source>
</reference>
<dbReference type="EMBL" id="JRFJ01000001">
    <property type="protein sequence ID" value="KHJ55796.1"/>
    <property type="molecule type" value="Genomic_DNA"/>
</dbReference>
<feature type="binding site" evidence="9">
    <location>
        <position position="88"/>
    </location>
    <ligand>
        <name>Mg(2+)</name>
        <dbReference type="ChEBI" id="CHEBI:18420"/>
        <label>1</label>
    </ligand>
</feature>
<feature type="binding site" evidence="9">
    <location>
        <position position="110"/>
    </location>
    <ligand>
        <name>Mg(2+)</name>
        <dbReference type="ChEBI" id="CHEBI:18420"/>
        <label>2</label>
    </ligand>
</feature>
<dbReference type="PIRSF" id="PIRSF500210">
    <property type="entry name" value="FBPtase"/>
    <property type="match status" value="1"/>
</dbReference>
<dbReference type="InterPro" id="IPR044015">
    <property type="entry name" value="FBPase_C_dom"/>
</dbReference>
<evidence type="ECO:0000256" key="1">
    <source>
        <dbReference type="ARBA" id="ARBA00001273"/>
    </source>
</evidence>
<evidence type="ECO:0000256" key="9">
    <source>
        <dbReference type="HAMAP-Rule" id="MF_01855"/>
    </source>
</evidence>
<keyword evidence="6 9" id="KW-0378">Hydrolase</keyword>
<dbReference type="Pfam" id="PF00316">
    <property type="entry name" value="FBPase"/>
    <property type="match status" value="1"/>
</dbReference>
<feature type="binding site" evidence="9">
    <location>
        <position position="109"/>
    </location>
    <ligand>
        <name>Mg(2+)</name>
        <dbReference type="ChEBI" id="CHEBI:18420"/>
        <label>1</label>
    </ligand>
</feature>